<dbReference type="EMBL" id="CAJVQC010016411">
    <property type="protein sequence ID" value="CAG8676300.1"/>
    <property type="molecule type" value="Genomic_DNA"/>
</dbReference>
<gene>
    <name evidence="1" type="ORF">RPERSI_LOCUS8905</name>
</gene>
<evidence type="ECO:0000313" key="2">
    <source>
        <dbReference type="Proteomes" id="UP000789920"/>
    </source>
</evidence>
<evidence type="ECO:0000313" key="1">
    <source>
        <dbReference type="EMBL" id="CAG8676300.1"/>
    </source>
</evidence>
<sequence>LSDRPNSEKTFIEVKTKNLNTSKNLHSIQLLDETTFFFK</sequence>
<accession>A0ACA9NUX0</accession>
<protein>
    <submittedName>
        <fullName evidence="1">35838_t:CDS:1</fullName>
    </submittedName>
</protein>
<proteinExistence type="predicted"/>
<keyword evidence="2" id="KW-1185">Reference proteome</keyword>
<feature type="non-terminal residue" evidence="1">
    <location>
        <position position="1"/>
    </location>
</feature>
<reference evidence="1" key="1">
    <citation type="submission" date="2021-06" db="EMBL/GenBank/DDBJ databases">
        <authorList>
            <person name="Kallberg Y."/>
            <person name="Tangrot J."/>
            <person name="Rosling A."/>
        </authorList>
    </citation>
    <scope>NUCLEOTIDE SEQUENCE</scope>
    <source>
        <strain evidence="1">MA461A</strain>
    </source>
</reference>
<name>A0ACA9NUX0_9GLOM</name>
<dbReference type="Proteomes" id="UP000789920">
    <property type="component" value="Unassembled WGS sequence"/>
</dbReference>
<comment type="caution">
    <text evidence="1">The sequence shown here is derived from an EMBL/GenBank/DDBJ whole genome shotgun (WGS) entry which is preliminary data.</text>
</comment>
<organism evidence="1 2">
    <name type="scientific">Racocetra persica</name>
    <dbReference type="NCBI Taxonomy" id="160502"/>
    <lineage>
        <taxon>Eukaryota</taxon>
        <taxon>Fungi</taxon>
        <taxon>Fungi incertae sedis</taxon>
        <taxon>Mucoromycota</taxon>
        <taxon>Glomeromycotina</taxon>
        <taxon>Glomeromycetes</taxon>
        <taxon>Diversisporales</taxon>
        <taxon>Gigasporaceae</taxon>
        <taxon>Racocetra</taxon>
    </lineage>
</organism>